<organism evidence="3">
    <name type="scientific">Gongylonema pulchrum</name>
    <dbReference type="NCBI Taxonomy" id="637853"/>
    <lineage>
        <taxon>Eukaryota</taxon>
        <taxon>Metazoa</taxon>
        <taxon>Ecdysozoa</taxon>
        <taxon>Nematoda</taxon>
        <taxon>Chromadorea</taxon>
        <taxon>Rhabditida</taxon>
        <taxon>Spirurina</taxon>
        <taxon>Spiruromorpha</taxon>
        <taxon>Spiruroidea</taxon>
        <taxon>Gongylonematidae</taxon>
        <taxon>Gongylonema</taxon>
    </lineage>
</organism>
<evidence type="ECO:0000313" key="2">
    <source>
        <dbReference type="Proteomes" id="UP000271098"/>
    </source>
</evidence>
<evidence type="ECO:0000313" key="3">
    <source>
        <dbReference type="WBParaSite" id="GPUH_0000538201-mRNA-1"/>
    </source>
</evidence>
<dbReference type="WBParaSite" id="GPUH_0000538201-mRNA-1">
    <property type="protein sequence ID" value="GPUH_0000538201-mRNA-1"/>
    <property type="gene ID" value="GPUH_0000538201"/>
</dbReference>
<dbReference type="AlphaFoldDB" id="A0A183D9I4"/>
<keyword evidence="2" id="KW-1185">Reference proteome</keyword>
<evidence type="ECO:0000313" key="1">
    <source>
        <dbReference type="EMBL" id="VDK50476.1"/>
    </source>
</evidence>
<dbReference type="OrthoDB" id="5773249at2759"/>
<proteinExistence type="predicted"/>
<protein>
    <submittedName>
        <fullName evidence="3">IFT81_CH domain-containing protein</fullName>
    </submittedName>
</protein>
<reference evidence="1 2" key="2">
    <citation type="submission" date="2018-11" db="EMBL/GenBank/DDBJ databases">
        <authorList>
            <consortium name="Pathogen Informatics"/>
        </authorList>
    </citation>
    <scope>NUCLEOTIDE SEQUENCE [LARGE SCALE GENOMIC DNA]</scope>
</reference>
<sequence length="81" mass="9178">METVDINPDIIDEVWRSVTTRSLLELDEDSIRTLNPNIIDKLYSLLKQLSELSKFGDPSTLLERSSFSKSVHADIQNDASI</sequence>
<name>A0A183D9I4_9BILA</name>
<dbReference type="Proteomes" id="UP000271098">
    <property type="component" value="Unassembled WGS sequence"/>
</dbReference>
<dbReference type="EMBL" id="UYRT01011296">
    <property type="protein sequence ID" value="VDK50476.1"/>
    <property type="molecule type" value="Genomic_DNA"/>
</dbReference>
<accession>A0A183D9I4</accession>
<reference evidence="3" key="1">
    <citation type="submission" date="2016-06" db="UniProtKB">
        <authorList>
            <consortium name="WormBaseParasite"/>
        </authorList>
    </citation>
    <scope>IDENTIFICATION</scope>
</reference>
<gene>
    <name evidence="1" type="ORF">GPUH_LOCUS5375</name>
</gene>